<protein>
    <recommendedName>
        <fullName evidence="13">Phosphatidylserine decarboxylase proenzyme, mitochondrial</fullName>
        <ecNumber evidence="13">4.1.1.65</ecNumber>
    </recommendedName>
    <component>
        <recommendedName>
            <fullName evidence="13">Phosphatidylserine decarboxylase beta chain</fullName>
        </recommendedName>
    </component>
    <component>
        <recommendedName>
            <fullName evidence="13">Phosphatidylserine decarboxylase alpha chain</fullName>
        </recommendedName>
    </component>
</protein>
<dbReference type="GO" id="GO:0016540">
    <property type="term" value="P:protein autoprocessing"/>
    <property type="evidence" value="ECO:0007669"/>
    <property type="project" value="UniProtKB-UniRule"/>
</dbReference>
<dbReference type="Pfam" id="PF02666">
    <property type="entry name" value="PS_Dcarbxylase"/>
    <property type="match status" value="1"/>
</dbReference>
<dbReference type="EC" id="4.1.1.65" evidence="13"/>
<keyword evidence="11 13" id="KW-0670">Pyruvate</keyword>
<keyword evidence="10 13" id="KW-1208">Phospholipid metabolism</keyword>
<evidence type="ECO:0000256" key="3">
    <source>
        <dbReference type="ARBA" id="ARBA00022692"/>
    </source>
</evidence>
<comment type="pathway">
    <text evidence="1">Lipid metabolism.</text>
</comment>
<comment type="function">
    <text evidence="12">Catalyzes the formation of phosphatidylethanolamine (PtdEtn) from phosphatidylserine (PtdSer). Plays a central role in phospholipid metabolism and in the interorganelle trafficking of phosphatidylserine. May be involved in lipid droplet biogenesis at the endoplasmic reticulum membrane.</text>
</comment>
<comment type="subunit">
    <text evidence="13">Heterodimer of a large membrane-associated beta subunit and a small pyruvoyl-containing alpha subunit.</text>
</comment>
<evidence type="ECO:0000256" key="7">
    <source>
        <dbReference type="ARBA" id="ARBA00023136"/>
    </source>
</evidence>
<dbReference type="Proteomes" id="UP001516400">
    <property type="component" value="Unassembled WGS sequence"/>
</dbReference>
<evidence type="ECO:0000313" key="14">
    <source>
        <dbReference type="EMBL" id="KAL3278266.1"/>
    </source>
</evidence>
<dbReference type="PANTHER" id="PTHR10067">
    <property type="entry name" value="PHOSPHATIDYLSERINE DECARBOXYLASE"/>
    <property type="match status" value="1"/>
</dbReference>
<evidence type="ECO:0000256" key="13">
    <source>
        <dbReference type="HAMAP-Rule" id="MF_03208"/>
    </source>
</evidence>
<evidence type="ECO:0000256" key="9">
    <source>
        <dbReference type="ARBA" id="ARBA00023239"/>
    </source>
</evidence>
<keyword evidence="9 13" id="KW-0456">Lyase</keyword>
<dbReference type="AlphaFoldDB" id="A0ABD2NHT8"/>
<keyword evidence="5 13" id="KW-1133">Transmembrane helix</keyword>
<evidence type="ECO:0000313" key="15">
    <source>
        <dbReference type="Proteomes" id="UP001516400"/>
    </source>
</evidence>
<reference evidence="14 15" key="1">
    <citation type="journal article" date="2021" name="BMC Biol.">
        <title>Horizontally acquired antibacterial genes associated with adaptive radiation of ladybird beetles.</title>
        <authorList>
            <person name="Li H.S."/>
            <person name="Tang X.F."/>
            <person name="Huang Y.H."/>
            <person name="Xu Z.Y."/>
            <person name="Chen M.L."/>
            <person name="Du X.Y."/>
            <person name="Qiu B.Y."/>
            <person name="Chen P.T."/>
            <person name="Zhang W."/>
            <person name="Slipinski A."/>
            <person name="Escalona H.E."/>
            <person name="Waterhouse R.M."/>
            <person name="Zwick A."/>
            <person name="Pang H."/>
        </authorList>
    </citation>
    <scope>NUCLEOTIDE SEQUENCE [LARGE SCALE GENOMIC DNA]</scope>
    <source>
        <strain evidence="14">SYSU2018</strain>
    </source>
</reference>
<dbReference type="GO" id="GO:0006646">
    <property type="term" value="P:phosphatidylethanolamine biosynthetic process"/>
    <property type="evidence" value="ECO:0007669"/>
    <property type="project" value="UniProtKB-UniRule"/>
</dbReference>
<dbReference type="GO" id="GO:0005743">
    <property type="term" value="C:mitochondrial inner membrane"/>
    <property type="evidence" value="ECO:0007669"/>
    <property type="project" value="UniProtKB-SubCell"/>
</dbReference>
<feature type="modified residue" description="Pyruvic acid (Ser); by autocatalysis" evidence="13">
    <location>
        <position position="355"/>
    </location>
</feature>
<evidence type="ECO:0000256" key="4">
    <source>
        <dbReference type="ARBA" id="ARBA00022793"/>
    </source>
</evidence>
<feature type="active site" description="Charge relay system; for autoendoproteolytic cleavage activity" evidence="13">
    <location>
        <position position="355"/>
    </location>
</feature>
<gene>
    <name evidence="14" type="ORF">HHI36_013602</name>
</gene>
<feature type="topological domain" description="Mitochondrial matrix" evidence="13">
    <location>
        <begin position="1"/>
        <end position="64"/>
    </location>
</feature>
<evidence type="ECO:0000256" key="11">
    <source>
        <dbReference type="ARBA" id="ARBA00023317"/>
    </source>
</evidence>
<comment type="subcellular location">
    <molecule>Phosphatidylserine decarboxylase alpha chain</molecule>
    <subcellularLocation>
        <location evidence="13">Mitochondrion inner membrane</location>
        <topology evidence="13">Peripheral membrane protein</topology>
        <orientation evidence="13">Intermembrane side</orientation>
    </subcellularLocation>
    <text evidence="13">Anchored to the mitochondrial inner membrane through its interaction with the integral membrane beta chain.</text>
</comment>
<keyword evidence="6 13" id="KW-0443">Lipid metabolism</keyword>
<dbReference type="EMBL" id="JABFTP020000103">
    <property type="protein sequence ID" value="KAL3278266.1"/>
    <property type="molecule type" value="Genomic_DNA"/>
</dbReference>
<dbReference type="GO" id="GO:0004609">
    <property type="term" value="F:phosphatidylserine decarboxylase activity"/>
    <property type="evidence" value="ECO:0007669"/>
    <property type="project" value="UniProtKB-UniRule"/>
</dbReference>
<dbReference type="InterPro" id="IPR033661">
    <property type="entry name" value="PSD_type1_euk"/>
</dbReference>
<proteinExistence type="inferred from homology"/>
<feature type="chain" id="PRO_5044512218" description="Phosphatidylserine decarboxylase alpha chain" evidence="13">
    <location>
        <begin position="355"/>
        <end position="407"/>
    </location>
</feature>
<evidence type="ECO:0000256" key="12">
    <source>
        <dbReference type="ARBA" id="ARBA00045136"/>
    </source>
</evidence>
<dbReference type="InterPro" id="IPR003817">
    <property type="entry name" value="PS_Dcarbxylase"/>
</dbReference>
<evidence type="ECO:0000256" key="8">
    <source>
        <dbReference type="ARBA" id="ARBA00023209"/>
    </source>
</evidence>
<comment type="subcellular location">
    <molecule>Phosphatidylserine decarboxylase beta chain</molecule>
    <subcellularLocation>
        <location evidence="13">Mitochondrion inner membrane</location>
        <topology evidence="13">Single-pass membrane protein</topology>
        <orientation evidence="13">Intermembrane side</orientation>
    </subcellularLocation>
</comment>
<feature type="site" description="Cleavage (non-hydrolytic); by autocatalysis" evidence="13">
    <location>
        <begin position="354"/>
        <end position="355"/>
    </location>
</feature>
<name>A0ABD2NHT8_9CUCU</name>
<keyword evidence="8 13" id="KW-0594">Phospholipid biosynthesis</keyword>
<organism evidence="14 15">
    <name type="scientific">Cryptolaemus montrouzieri</name>
    <dbReference type="NCBI Taxonomy" id="559131"/>
    <lineage>
        <taxon>Eukaryota</taxon>
        <taxon>Metazoa</taxon>
        <taxon>Ecdysozoa</taxon>
        <taxon>Arthropoda</taxon>
        <taxon>Hexapoda</taxon>
        <taxon>Insecta</taxon>
        <taxon>Pterygota</taxon>
        <taxon>Neoptera</taxon>
        <taxon>Endopterygota</taxon>
        <taxon>Coleoptera</taxon>
        <taxon>Polyphaga</taxon>
        <taxon>Cucujiformia</taxon>
        <taxon>Coccinelloidea</taxon>
        <taxon>Coccinellidae</taxon>
        <taxon>Scymninae</taxon>
        <taxon>Scymnini</taxon>
        <taxon>Cryptolaemus</taxon>
    </lineage>
</organism>
<feature type="chain" id="PRO_5044512217" description="Phosphatidylserine decarboxylase beta chain" evidence="13">
    <location>
        <begin position="1"/>
        <end position="354"/>
    </location>
</feature>
<comment type="cofactor">
    <cofactor evidence="13">
        <name>pyruvate</name>
        <dbReference type="ChEBI" id="CHEBI:15361"/>
    </cofactor>
    <text evidence="13">Binds 1 pyruvoyl group covalently per subunit.</text>
</comment>
<evidence type="ECO:0000256" key="2">
    <source>
        <dbReference type="ARBA" id="ARBA00022516"/>
    </source>
</evidence>
<keyword evidence="3 13" id="KW-0812">Transmembrane</keyword>
<comment type="PTM">
    <text evidence="13">Is synthesized initially as an inactive proenzyme. Formation of the active enzyme involves a self-maturation process in which the active site pyruvoyl group is generated from an internal serine residue via an autocatalytic post-translational modification. Two non-identical subunits are generated from the proenzyme in this reaction, and the pyruvate is formed at the N-terminus of the alpha chain, which is derived from the carboxyl end of the proenzyme. The autoendoproteolytic cleavage occurs by a canonical serine protease mechanism, in which the side chain hydroxyl group of the serine supplies its oxygen atom to form the C-terminus of the beta chain, while the remainder of the serine residue undergoes an oxidative deamination to produce ammonia and the pyruvoyl prosthetic group on the alpha chain. During this reaction, the Ser that is part of the protease active site of the proenzyme becomes the pyruvoyl prosthetic group, which constitutes an essential element of the active site of the mature decarboxylase.</text>
</comment>
<evidence type="ECO:0000256" key="10">
    <source>
        <dbReference type="ARBA" id="ARBA00023264"/>
    </source>
</evidence>
<accession>A0ABD2NHT8</accession>
<comment type="similarity">
    <text evidence="13">Belongs to the phosphatidylserine decarboxylase family. PSD-B subfamily. Eukaryotic type I sub-subfamily.</text>
</comment>
<dbReference type="PANTHER" id="PTHR10067:SF6">
    <property type="entry name" value="PHOSPHATIDYLSERINE DECARBOXYLASE PROENZYME, MITOCHONDRIAL"/>
    <property type="match status" value="1"/>
</dbReference>
<keyword evidence="7 13" id="KW-0472">Membrane</keyword>
<feature type="active site" description="Charge relay system; for autoendoproteolytic cleavage activity" evidence="13">
    <location>
        <position position="250"/>
    </location>
</feature>
<feature type="topological domain" description="Mitochondrial intermembrane" evidence="13">
    <location>
        <begin position="84"/>
        <end position="407"/>
    </location>
</feature>
<dbReference type="HAMAP" id="MF_03208">
    <property type="entry name" value="PS_decarb_PSD_B_type1_euk"/>
    <property type="match status" value="1"/>
</dbReference>
<keyword evidence="2 13" id="KW-0444">Lipid biosynthesis</keyword>
<comment type="caution">
    <text evidence="14">The sequence shown here is derived from an EMBL/GenBank/DDBJ whole genome shotgun (WGS) entry which is preliminary data.</text>
</comment>
<feature type="active site" description="Charge relay system; for autoendoproteolytic cleavage activity" evidence="13">
    <location>
        <position position="178"/>
    </location>
</feature>
<evidence type="ECO:0000256" key="5">
    <source>
        <dbReference type="ARBA" id="ARBA00022989"/>
    </source>
</evidence>
<comment type="pathway">
    <text evidence="13">Phospholipid metabolism; phosphatidylethanolamine biosynthesis; phosphatidylethanolamine from CDP-diacylglycerol: step 2/2.</text>
</comment>
<evidence type="ECO:0000256" key="1">
    <source>
        <dbReference type="ARBA" id="ARBA00005189"/>
    </source>
</evidence>
<keyword evidence="13" id="KW-0496">Mitochondrion</keyword>
<feature type="active site" description="Schiff-base intermediate with substrate; via pyruvic acid; for decarboxylase activity" evidence="13">
    <location>
        <position position="355"/>
    </location>
</feature>
<keyword evidence="4 13" id="KW-0210">Decarboxylase</keyword>
<evidence type="ECO:0000256" key="6">
    <source>
        <dbReference type="ARBA" id="ARBA00023098"/>
    </source>
</evidence>
<dbReference type="NCBIfam" id="TIGR00163">
    <property type="entry name" value="PS_decarb"/>
    <property type="match status" value="1"/>
</dbReference>
<keyword evidence="13" id="KW-0865">Zymogen</keyword>
<dbReference type="InterPro" id="IPR033177">
    <property type="entry name" value="PSD-B"/>
</dbReference>
<keyword evidence="15" id="KW-1185">Reference proteome</keyword>
<sequence>MMYSIVNFCRLYPRARFLKRTVNIYDKRFKEIRLIESIPRRRYSSSNSKALSSGWSEWSGVFTKFVPVGICLIAVMQWRAFRKRGQDRIATEWEVKCYCMLPLRTVSRCWGWIADIKLPETLRPFVYGMYINMFQVNLSEALNEDLKSYSSLADFFARPIKDGVRKIDENSCLVSPCDGTVLHLGPVHTEEIEQVKGITYSLQSFFGENTWSRRNQSSDYKTSLLHVESNHPNLYQCVIYLAPGDYHRFHSPANWKTTHRRHFHGELLSVSPKIANWIPGLFAINERSIYLGEWEYGFFSYTAVGATNVGTIKVYFDKSLQTNCTKASAKCRDVCFGNSMSLKKGDIIGEFRMGSTIVLVFQAPPNFNFTVAPGTSIKMGQSLGCVTEKFVDRIKLDPDISRHACTN</sequence>
<keyword evidence="13" id="KW-0999">Mitochondrion inner membrane</keyword>
<comment type="catalytic activity">
    <reaction evidence="13">
        <text>a 1,2-diacyl-sn-glycero-3-phospho-L-serine + H(+) = a 1,2-diacyl-sn-glycero-3-phosphoethanolamine + CO2</text>
        <dbReference type="Rhea" id="RHEA:20828"/>
        <dbReference type="ChEBI" id="CHEBI:15378"/>
        <dbReference type="ChEBI" id="CHEBI:16526"/>
        <dbReference type="ChEBI" id="CHEBI:57262"/>
        <dbReference type="ChEBI" id="CHEBI:64612"/>
        <dbReference type="EC" id="4.1.1.65"/>
    </reaction>
</comment>